<comment type="caution">
    <text evidence="1">The sequence shown here is derived from an EMBL/GenBank/DDBJ whole genome shotgun (WGS) entry which is preliminary data.</text>
</comment>
<dbReference type="EMBL" id="CCAZ020000001">
    <property type="protein sequence ID" value="CEG08524.1"/>
    <property type="molecule type" value="Genomic_DNA"/>
</dbReference>
<dbReference type="Proteomes" id="UP000035762">
    <property type="component" value="Unassembled WGS sequence"/>
</dbReference>
<accession>A0A090MSD3</accession>
<dbReference type="AlphaFoldDB" id="A0A090MSD3"/>
<evidence type="ECO:0000313" key="1">
    <source>
        <dbReference type="EMBL" id="CEG08524.1"/>
    </source>
</evidence>
<proteinExistence type="predicted"/>
<gene>
    <name evidence="1" type="ORF">BN961_01940</name>
</gene>
<organism evidence="1 2">
    <name type="scientific">Afipia felis</name>
    <name type="common">Cat scratch disease bacillus</name>
    <dbReference type="NCBI Taxonomy" id="1035"/>
    <lineage>
        <taxon>Bacteria</taxon>
        <taxon>Pseudomonadati</taxon>
        <taxon>Pseudomonadota</taxon>
        <taxon>Alphaproteobacteria</taxon>
        <taxon>Hyphomicrobiales</taxon>
        <taxon>Nitrobacteraceae</taxon>
        <taxon>Afipia</taxon>
    </lineage>
</organism>
<name>A0A090MSD3_AFIFE</name>
<keyword evidence="2" id="KW-1185">Reference proteome</keyword>
<evidence type="ECO:0000313" key="2">
    <source>
        <dbReference type="Proteomes" id="UP000035762"/>
    </source>
</evidence>
<reference evidence="1 2" key="1">
    <citation type="journal article" date="2014" name="Genome Announc.">
        <title>Genome Sequence of Afipia felis Strain 76713, Isolated in Hospital Water Using an Amoeba Co-Culture Procedure.</title>
        <authorList>
            <person name="Benamar S."/>
            <person name="La Scola B."/>
            <person name="Croce O."/>
        </authorList>
    </citation>
    <scope>NUCLEOTIDE SEQUENCE [LARGE SCALE GENOMIC DNA]</scope>
    <source>
        <strain evidence="1 2">76713</strain>
    </source>
</reference>
<protein>
    <submittedName>
        <fullName evidence="1">Uncharacterized protein</fullName>
    </submittedName>
</protein>
<sequence>MLGPPTLRLRICARAGVMAGDANPMAAASSHIFGPLNGSCRFVMPSPVPYEGNARNHCVAAANATVLSALTLAMSCSASLAASVVSPNFTVNMPACGPATTEA</sequence>